<dbReference type="GO" id="GO:0051920">
    <property type="term" value="F:peroxiredoxin activity"/>
    <property type="evidence" value="ECO:0007669"/>
    <property type="project" value="InterPro"/>
</dbReference>
<keyword evidence="3" id="KW-1185">Reference proteome</keyword>
<accession>A0A975JV14</accession>
<organism evidence="2 3">
    <name type="scientific">Mycobacterium spongiae</name>
    <dbReference type="NCBI Taxonomy" id="886343"/>
    <lineage>
        <taxon>Bacteria</taxon>
        <taxon>Bacillati</taxon>
        <taxon>Actinomycetota</taxon>
        <taxon>Actinomycetes</taxon>
        <taxon>Mycobacteriales</taxon>
        <taxon>Mycobacteriaceae</taxon>
        <taxon>Mycobacterium</taxon>
    </lineage>
</organism>
<protein>
    <submittedName>
        <fullName evidence="2">Carboxymuconolactone decarboxylase family protein</fullName>
    </submittedName>
</protein>
<dbReference type="SUPFAM" id="SSF69118">
    <property type="entry name" value="AhpD-like"/>
    <property type="match status" value="1"/>
</dbReference>
<dbReference type="EMBL" id="CP046600">
    <property type="protein sequence ID" value="QUR66219.1"/>
    <property type="molecule type" value="Genomic_DNA"/>
</dbReference>
<dbReference type="InterPro" id="IPR029032">
    <property type="entry name" value="AhpD-like"/>
</dbReference>
<dbReference type="Pfam" id="PF02627">
    <property type="entry name" value="CMD"/>
    <property type="match status" value="1"/>
</dbReference>
<dbReference type="Gene3D" id="1.20.1290.10">
    <property type="entry name" value="AhpD-like"/>
    <property type="match status" value="1"/>
</dbReference>
<proteinExistence type="predicted"/>
<feature type="domain" description="Carboxymuconolactone decarboxylase-like" evidence="1">
    <location>
        <begin position="52"/>
        <end position="117"/>
    </location>
</feature>
<dbReference type="RefSeq" id="WP_211697700.1">
    <property type="nucleotide sequence ID" value="NZ_CP046600.1"/>
</dbReference>
<dbReference type="PANTHER" id="PTHR34846">
    <property type="entry name" value="4-CARBOXYMUCONOLACTONE DECARBOXYLASE FAMILY PROTEIN (AFU_ORTHOLOGUE AFUA_6G11590)"/>
    <property type="match status" value="1"/>
</dbReference>
<evidence type="ECO:0000259" key="1">
    <source>
        <dbReference type="Pfam" id="PF02627"/>
    </source>
</evidence>
<evidence type="ECO:0000313" key="3">
    <source>
        <dbReference type="Proteomes" id="UP000682202"/>
    </source>
</evidence>
<dbReference type="KEGG" id="mspg:F6B93_03165"/>
<dbReference type="InterPro" id="IPR003779">
    <property type="entry name" value="CMD-like"/>
</dbReference>
<name>A0A975JV14_9MYCO</name>
<dbReference type="AlphaFoldDB" id="A0A975JV14"/>
<sequence>MTEAQSGDIARIPPGGLRQLGPINWVIAKVGARVLRAPRMHLFATLGYRQSLFWAFLLYGGRLLRGRLPRADTELVILRVAHLRSCEYELQHHRRIARGAGLDAQTQATIFAWPEAPESDGPRKVLSARQQALLQATDELITNRSVTADTFQQLATHLNRQRLIEFCMLATQYDGIAATVTALAIPLDNPVDKR</sequence>
<evidence type="ECO:0000313" key="2">
    <source>
        <dbReference type="EMBL" id="QUR66219.1"/>
    </source>
</evidence>
<dbReference type="PANTHER" id="PTHR34846:SF5">
    <property type="entry name" value="CARBOXYMUCONOLACTONE DECARBOXYLASE-LIKE DOMAIN-CONTAINING PROTEIN"/>
    <property type="match status" value="1"/>
</dbReference>
<dbReference type="Proteomes" id="UP000682202">
    <property type="component" value="Chromosome"/>
</dbReference>
<gene>
    <name evidence="2" type="ORF">F6B93_03165</name>
</gene>
<reference evidence="2" key="1">
    <citation type="submission" date="2019-12" db="EMBL/GenBank/DDBJ databases">
        <title>Mycobacterium spongiae sp. nov.</title>
        <authorList>
            <person name="Stinear T."/>
        </authorList>
    </citation>
    <scope>NUCLEOTIDE SEQUENCE</scope>
    <source>
        <strain evidence="2">FSD4b-SM</strain>
    </source>
</reference>